<dbReference type="Proteomes" id="UP001056685">
    <property type="component" value="Segment"/>
</dbReference>
<dbReference type="EMBL" id="ON529852">
    <property type="protein sequence ID" value="USN14315.1"/>
    <property type="molecule type" value="Genomic_DNA"/>
</dbReference>
<organism evidence="2 3">
    <name type="scientific">Brevundimonas phage vB_BpoS-Kabachok</name>
    <dbReference type="NCBI Taxonomy" id="2948600"/>
    <lineage>
        <taxon>Viruses</taxon>
        <taxon>Duplodnaviria</taxon>
        <taxon>Heunggongvirae</taxon>
        <taxon>Uroviricota</taxon>
        <taxon>Caudoviricetes</taxon>
        <taxon>Jeanschmidtviridae</taxon>
        <taxon>Marchewkavirus</taxon>
        <taxon>Marchewkavirus kabachok</taxon>
    </lineage>
</organism>
<proteinExistence type="predicted"/>
<evidence type="ECO:0000256" key="1">
    <source>
        <dbReference type="SAM" id="Coils"/>
    </source>
</evidence>
<evidence type="ECO:0000313" key="3">
    <source>
        <dbReference type="Proteomes" id="UP001056685"/>
    </source>
</evidence>
<gene>
    <name evidence="2" type="ORF">KABACHOK_05020</name>
</gene>
<evidence type="ECO:0000313" key="2">
    <source>
        <dbReference type="EMBL" id="USN14315.1"/>
    </source>
</evidence>
<reference evidence="2" key="1">
    <citation type="submission" date="2022-05" db="EMBL/GenBank/DDBJ databases">
        <authorList>
            <person name="Friedrich I."/>
            <person name="Poehlein A."/>
            <person name="Schneider D."/>
            <person name="Hertel R."/>
            <person name="Daniel R."/>
        </authorList>
    </citation>
    <scope>NUCLEOTIDE SEQUENCE</scope>
</reference>
<keyword evidence="1" id="KW-0175">Coiled coil</keyword>
<sequence>MSDTILSAAAAQRCIVLENQVASMEEQMARLVIRLKYWREERDRQARIAGHHARRQKQAELETPDA</sequence>
<protein>
    <submittedName>
        <fullName evidence="2">Uncharacterized protein</fullName>
    </submittedName>
</protein>
<accession>A0A9E7MQJ9</accession>
<name>A0A9E7MQJ9_9CAUD</name>
<feature type="coiled-coil region" evidence="1">
    <location>
        <begin position="14"/>
        <end position="41"/>
    </location>
</feature>
<keyword evidence="3" id="KW-1185">Reference proteome</keyword>